<accession>A0ABZ0THN0</accession>
<feature type="domain" description="Glycosyltransferase family 28 N-terminal" evidence="1">
    <location>
        <begin position="23"/>
        <end position="133"/>
    </location>
</feature>
<feature type="domain" description="Erythromycin biosynthesis protein CIII-like C-terminal" evidence="2">
    <location>
        <begin position="324"/>
        <end position="421"/>
    </location>
</feature>
<gene>
    <name evidence="3" type="ORF">SNE25_25505</name>
</gene>
<dbReference type="InterPro" id="IPR050426">
    <property type="entry name" value="Glycosyltransferase_28"/>
</dbReference>
<dbReference type="EMBL" id="CP139558">
    <property type="protein sequence ID" value="WPU92684.1"/>
    <property type="molecule type" value="Genomic_DNA"/>
</dbReference>
<proteinExistence type="predicted"/>
<keyword evidence="4" id="KW-1185">Reference proteome</keyword>
<dbReference type="Gene3D" id="3.40.50.2000">
    <property type="entry name" value="Glycogen Phosphorylase B"/>
    <property type="match status" value="2"/>
</dbReference>
<evidence type="ECO:0000313" key="3">
    <source>
        <dbReference type="EMBL" id="WPU92684.1"/>
    </source>
</evidence>
<protein>
    <submittedName>
        <fullName evidence="3">Glycosyltransferase</fullName>
    </submittedName>
</protein>
<dbReference type="Proteomes" id="UP001324380">
    <property type="component" value="Chromosome"/>
</dbReference>
<evidence type="ECO:0000259" key="1">
    <source>
        <dbReference type="Pfam" id="PF03033"/>
    </source>
</evidence>
<reference evidence="3 4" key="1">
    <citation type="submission" date="2023-11" db="EMBL/GenBank/DDBJ databases">
        <title>Analysis of the Genomes of Mucilaginibacter gossypii cycad 4 and M. sabulilitoris SNA2: microbes with the potential for plant growth promotion.</title>
        <authorList>
            <person name="Hirsch A.M."/>
            <person name="Humm E."/>
            <person name="Rubbi M."/>
            <person name="Del Vecchio G."/>
            <person name="Ha S.M."/>
            <person name="Pellegrini M."/>
            <person name="Gunsalus R.P."/>
        </authorList>
    </citation>
    <scope>NUCLEOTIDE SEQUENCE [LARGE SCALE GENOMIC DNA]</scope>
    <source>
        <strain evidence="3 4">SNA2</strain>
    </source>
</reference>
<evidence type="ECO:0000259" key="2">
    <source>
        <dbReference type="Pfam" id="PF06722"/>
    </source>
</evidence>
<dbReference type="Pfam" id="PF03033">
    <property type="entry name" value="Glyco_transf_28"/>
    <property type="match status" value="1"/>
</dbReference>
<dbReference type="CDD" id="cd03784">
    <property type="entry name" value="GT1_Gtf-like"/>
    <property type="match status" value="1"/>
</dbReference>
<dbReference type="Pfam" id="PF06722">
    <property type="entry name" value="EryCIII-like_C"/>
    <property type="match status" value="1"/>
</dbReference>
<dbReference type="InterPro" id="IPR002213">
    <property type="entry name" value="UDP_glucos_trans"/>
</dbReference>
<dbReference type="PANTHER" id="PTHR48050">
    <property type="entry name" value="STEROL 3-BETA-GLUCOSYLTRANSFERASE"/>
    <property type="match status" value="1"/>
</dbReference>
<name>A0ABZ0THN0_9SPHI</name>
<dbReference type="PANTHER" id="PTHR48050:SF13">
    <property type="entry name" value="STEROL 3-BETA-GLUCOSYLTRANSFERASE UGT80A2"/>
    <property type="match status" value="1"/>
</dbReference>
<dbReference type="InterPro" id="IPR004276">
    <property type="entry name" value="GlycoTrans_28_N"/>
</dbReference>
<dbReference type="SUPFAM" id="SSF53756">
    <property type="entry name" value="UDP-Glycosyltransferase/glycogen phosphorylase"/>
    <property type="match status" value="1"/>
</dbReference>
<sequence>MGEFLFQTSYKIIEPNLVINMHFAITTYGSRGDVQPFVSLALGLMDNGHQVTLLAPGNFKEFVNGYGVNFYALHGNIEEIVHSPEGLRVLKTGNTFSLLRYMQKAVRKLQPVINNDILSGCADADVIISSVLCIQWVKAIAEKLNKSWGVIQFQPPTSPTKAFPFVGLNFFNFPNYNLFTYWLLGVINWSLNKREINKFRISLGLKSLKRPTFGSLRSENILNLYCFSQLLIKRPDDWPSNTHITGFMTLADRKTTYVLRQVDEILLRWIEDGEKPVYIGFGSIPIPDPELFSAILIEIIQKNNIRVVLCKGWTILPGIPSHPNLFVLDSVNHEWLLPKCSSAIIHGGAGTLAAVLNAQIPLVIISVFGDQPWWGSIIENKRLGIHIPFKQITTAKILDALYIIQTDEYLNNTRKMGDEIQLENGLQHTVKMLEDYFVAQSL</sequence>
<dbReference type="RefSeq" id="WP_321561844.1">
    <property type="nucleotide sequence ID" value="NZ_CP139558.1"/>
</dbReference>
<evidence type="ECO:0000313" key="4">
    <source>
        <dbReference type="Proteomes" id="UP001324380"/>
    </source>
</evidence>
<organism evidence="3 4">
    <name type="scientific">Mucilaginibacter sabulilitoris</name>
    <dbReference type="NCBI Taxonomy" id="1173583"/>
    <lineage>
        <taxon>Bacteria</taxon>
        <taxon>Pseudomonadati</taxon>
        <taxon>Bacteroidota</taxon>
        <taxon>Sphingobacteriia</taxon>
        <taxon>Sphingobacteriales</taxon>
        <taxon>Sphingobacteriaceae</taxon>
        <taxon>Mucilaginibacter</taxon>
    </lineage>
</organism>
<dbReference type="InterPro" id="IPR010610">
    <property type="entry name" value="EryCIII-like_C"/>
</dbReference>